<organism evidence="1">
    <name type="scientific">Thermococcus sp. CIR10</name>
    <dbReference type="NCBI Taxonomy" id="1197731"/>
    <lineage>
        <taxon>Archaea</taxon>
        <taxon>Methanobacteriati</taxon>
        <taxon>Methanobacteriota</taxon>
        <taxon>Thermococci</taxon>
        <taxon>Thermococcales</taxon>
        <taxon>Thermococcaceae</taxon>
        <taxon>Thermococcus</taxon>
    </lineage>
</organism>
<protein>
    <submittedName>
        <fullName evidence="1">Primase/polymerase</fullName>
    </submittedName>
</protein>
<geneLocation type="plasmid" evidence="1">
    <name>pCIR10</name>
</geneLocation>
<proteinExistence type="predicted"/>
<dbReference type="AlphaFoldDB" id="L0B8H7"/>
<keyword evidence="1" id="KW-0614">Plasmid</keyword>
<evidence type="ECO:0000313" key="1">
    <source>
        <dbReference type="EMBL" id="AFZ84272.1"/>
    </source>
</evidence>
<dbReference type="EMBL" id="JQ661330">
    <property type="protein sequence ID" value="AFZ84272.1"/>
    <property type="molecule type" value="Genomic_DNA"/>
</dbReference>
<reference evidence="1" key="1">
    <citation type="journal article" date="2013" name="PLoS ONE">
        <title>Insights into dynamics of mobile genetic elements in hyperthermophilic environments from five new thermococcus plasmids.</title>
        <authorList>
            <person name="Krupovic M."/>
            <person name="Gonnet M."/>
            <person name="Hania W.B."/>
            <person name="Forterre P."/>
            <person name="Erauso G."/>
        </authorList>
    </citation>
    <scope>NUCLEOTIDE SEQUENCE</scope>
    <source>
        <plasmid evidence="1">pCIR10</plasmid>
    </source>
</reference>
<dbReference type="RefSeq" id="WP_015243587.1">
    <property type="nucleotide sequence ID" value="NC_019884.1"/>
</dbReference>
<sequence>MSGREFKRPSDVIIDIYKVIQDHPEAGRLAIEFRFYPYPTSEWILLNDIEDKAREIDKVLFKNNILGKKEAYISMAIHDFDEVTKKLEKLQELEHEKAQKEGRQPKEITLRHVQGEATGKIHTTVSSYTLTLVVDIDVNEIHDSKAVESEEKALEVSKRAWEVLKPNLEELGIKPRYVFFTGGGIQLWFVAPEPENISVIDKAAEIIPPVLNTLLPEGYSVDNIFDRARIVRVPFTVNYKYKTPDGKPLELRGRLLEFNDVRTPLGDILEKLEAYAKGHKISLGSTSRSGKFRGVAGRYEVKKENFEELAKRLVEELAPWFKKIKERGGSRHHLVNAIAAYIARNTNLTEEDLLGKDQEDGTHVVGLWELVHSKLVELGLEDPGDWSNRYHTIKDVYEKLYAGTTLGTRAYMMKYLNVSEEEAIEILRSVKRALFPYLHPVNVQVISKFEAKPYSKEEAPTEWEAVDEDRKKAVGIWYIEVLALETANYVYIEDLSKPGVFYIVEKVKRTVKVGKKEKGVEVDEYHFNPALWQSFLNWLGIKEGEPIEREELWNLLLEKFDIKDYELRAIYFRKILHLLSPEGMRRPRCVEEFLRELADEGFLSEDKVRHLAHWIKFYAKPLRHSTTSIMLRAKGKPVDMRMAVWAKVVEFFAEDEETAQGLIETFREAYEQAEPPFPCFGARECPFFQEHRGCPFIAPKRDEILAVSLVDVQLHGSDGIVIIVGSEEGTKKFVHKGKVEWQKQGKSKIKYPVAEWFLDVYAKEFLSLPEAPSWSHEEVTEILKSRARVVRSQLNEFDEYFDNFIDWLRSENARGIYPYEKADSSHIFIKGNMIGIPPRLAEDFYRNELGISGRKFKEMLIRELGSYYLGKKAAWIKLSSGQHNGVNCYFISLDWFKKIVGEPNIKDIEAEGDIGSGGFNYEEEEGEA</sequence>
<accession>L0B8H7</accession>
<gene>
    <name evidence="1" type="ORF">c10-16</name>
</gene>
<name>L0B8H7_9EURY</name>